<evidence type="ECO:0000259" key="8">
    <source>
        <dbReference type="Pfam" id="PF01207"/>
    </source>
</evidence>
<evidence type="ECO:0000256" key="2">
    <source>
        <dbReference type="ARBA" id="ARBA00022643"/>
    </source>
</evidence>
<dbReference type="PANTHER" id="PTHR45846:SF1">
    <property type="entry name" value="TRNA-DIHYDROURIDINE(47) SYNTHASE [NAD(P)(+)]-LIKE"/>
    <property type="match status" value="1"/>
</dbReference>
<dbReference type="SUPFAM" id="SSF51395">
    <property type="entry name" value="FMN-linked oxidoreductases"/>
    <property type="match status" value="1"/>
</dbReference>
<organism evidence="9 10">
    <name type="scientific">Treponema porcinum</name>
    <dbReference type="NCBI Taxonomy" id="261392"/>
    <lineage>
        <taxon>Bacteria</taxon>
        <taxon>Pseudomonadati</taxon>
        <taxon>Spirochaetota</taxon>
        <taxon>Spirochaetia</taxon>
        <taxon>Spirochaetales</taxon>
        <taxon>Treponemataceae</taxon>
        <taxon>Treponema</taxon>
    </lineage>
</organism>
<dbReference type="Gene3D" id="3.20.20.70">
    <property type="entry name" value="Aldolase class I"/>
    <property type="match status" value="1"/>
</dbReference>
<dbReference type="InterPro" id="IPR013785">
    <property type="entry name" value="Aldolase_TIM"/>
</dbReference>
<comment type="function">
    <text evidence="5">Catalyzes the synthesis of 5,6-dihydrouridine (D), a modified base found in the D-loop of most tRNAs, via the reduction of the C5-C6 double bond in target uridines.</text>
</comment>
<feature type="binding site" evidence="7">
    <location>
        <position position="55"/>
    </location>
    <ligand>
        <name>FMN</name>
        <dbReference type="ChEBI" id="CHEBI:58210"/>
    </ligand>
</feature>
<dbReference type="PANTHER" id="PTHR45846">
    <property type="entry name" value="TRNA-DIHYDROURIDINE(47) SYNTHASE [NAD(P)(+)]-LIKE"/>
    <property type="match status" value="1"/>
</dbReference>
<feature type="domain" description="DUS-like FMN-binding" evidence="8">
    <location>
        <begin position="1"/>
        <end position="240"/>
    </location>
</feature>
<evidence type="ECO:0000256" key="5">
    <source>
        <dbReference type="PIRNR" id="PIRNR006621"/>
    </source>
</evidence>
<keyword evidence="4 5" id="KW-0560">Oxidoreductase</keyword>
<keyword evidence="7" id="KW-0547">Nucleotide-binding</keyword>
<evidence type="ECO:0000256" key="6">
    <source>
        <dbReference type="PIRSR" id="PIRSR006621-1"/>
    </source>
</evidence>
<dbReference type="InterPro" id="IPR001269">
    <property type="entry name" value="DUS_fam"/>
</dbReference>
<feature type="binding site" evidence="7">
    <location>
        <position position="165"/>
    </location>
    <ligand>
        <name>FMN</name>
        <dbReference type="ChEBI" id="CHEBI:58210"/>
    </ligand>
</feature>
<evidence type="ECO:0000313" key="10">
    <source>
        <dbReference type="Proteomes" id="UP000190423"/>
    </source>
</evidence>
<comment type="similarity">
    <text evidence="5">Belongs to the dus family.</text>
</comment>
<accession>A0A1T4N0M5</accession>
<dbReference type="GO" id="GO:0003723">
    <property type="term" value="F:RNA binding"/>
    <property type="evidence" value="ECO:0007669"/>
    <property type="project" value="TreeGrafter"/>
</dbReference>
<keyword evidence="3 5" id="KW-0819">tRNA processing</keyword>
<keyword evidence="10" id="KW-1185">Reference proteome</keyword>
<protein>
    <recommendedName>
        <fullName evidence="5">tRNA-dihydrouridine synthase</fullName>
        <ecNumber evidence="5">1.3.1.-</ecNumber>
    </recommendedName>
</protein>
<dbReference type="Proteomes" id="UP000190423">
    <property type="component" value="Unassembled WGS sequence"/>
</dbReference>
<feature type="binding site" evidence="7">
    <location>
        <position position="134"/>
    </location>
    <ligand>
        <name>FMN</name>
        <dbReference type="ChEBI" id="CHEBI:58210"/>
    </ligand>
</feature>
<feature type="active site" description="Proton donor" evidence="6">
    <location>
        <position position="85"/>
    </location>
</feature>
<keyword evidence="2 5" id="KW-0288">FMN</keyword>
<proteinExistence type="inferred from homology"/>
<dbReference type="STRING" id="261392.SAMN02745149_02153"/>
<dbReference type="GO" id="GO:0017150">
    <property type="term" value="F:tRNA dihydrouridine synthase activity"/>
    <property type="evidence" value="ECO:0007669"/>
    <property type="project" value="InterPro"/>
</dbReference>
<dbReference type="EC" id="1.3.1.-" evidence="5"/>
<comment type="cofactor">
    <cofactor evidence="5 7">
        <name>FMN</name>
        <dbReference type="ChEBI" id="CHEBI:58210"/>
    </cofactor>
</comment>
<feature type="binding site" evidence="7">
    <location>
        <begin position="223"/>
        <end position="224"/>
    </location>
    <ligand>
        <name>FMN</name>
        <dbReference type="ChEBI" id="CHEBI:58210"/>
    </ligand>
</feature>
<keyword evidence="1 5" id="KW-0285">Flavoprotein</keyword>
<dbReference type="AlphaFoldDB" id="A0A1T4N0M5"/>
<dbReference type="InterPro" id="IPR035587">
    <property type="entry name" value="DUS-like_FMN-bd"/>
</dbReference>
<reference evidence="9 10" key="1">
    <citation type="submission" date="2017-02" db="EMBL/GenBank/DDBJ databases">
        <authorList>
            <person name="Peterson S.W."/>
        </authorList>
    </citation>
    <scope>NUCLEOTIDE SEQUENCE [LARGE SCALE GENOMIC DNA]</scope>
    <source>
        <strain evidence="9 10">ATCC BAA-908</strain>
    </source>
</reference>
<dbReference type="Pfam" id="PF01207">
    <property type="entry name" value="Dus"/>
    <property type="match status" value="1"/>
</dbReference>
<evidence type="ECO:0000256" key="4">
    <source>
        <dbReference type="ARBA" id="ARBA00023002"/>
    </source>
</evidence>
<evidence type="ECO:0000313" key="9">
    <source>
        <dbReference type="EMBL" id="SJZ72833.1"/>
    </source>
</evidence>
<dbReference type="EMBL" id="FUWG01000018">
    <property type="protein sequence ID" value="SJZ72833.1"/>
    <property type="molecule type" value="Genomic_DNA"/>
</dbReference>
<gene>
    <name evidence="9" type="ORF">SAMN02745149_02153</name>
</gene>
<sequence>MATLCHPAFRIMIEKFGGCDEYYTEMINAPSLLNNGQFEKYYTDPAPVPEKIVWQLTGKAASPLIDAAALLCRLPGIGIDLNMGCCAPEIFRSGAGIAWMMKPVSEIQELVCGVKNVLVRYEAESGIHRRLSVKCRLGDDSFTDESFFSFIELLVSCGVEQIAVHPRTRKEKYREKPRYEYAEKAALKCIGKAGVVVNGDVSDRQSFERVTALCPDCTGVMIGRAAVQKPWIFAELRGRLTGGKTVDLEEAALSFIEDVQRYQPPEFWRTRLQRFFAYYSQNFSFAHYAGTKLMNAKSPSETAEALRLYFSEVPADRTILFP</sequence>
<dbReference type="GO" id="GO:0050660">
    <property type="term" value="F:flavin adenine dinucleotide binding"/>
    <property type="evidence" value="ECO:0007669"/>
    <property type="project" value="InterPro"/>
</dbReference>
<name>A0A1T4N0M5_TREPO</name>
<dbReference type="PIRSF" id="PIRSF006621">
    <property type="entry name" value="Dus"/>
    <property type="match status" value="1"/>
</dbReference>
<evidence type="ECO:0000256" key="1">
    <source>
        <dbReference type="ARBA" id="ARBA00022630"/>
    </source>
</evidence>
<dbReference type="CDD" id="cd02801">
    <property type="entry name" value="DUS_like_FMN"/>
    <property type="match status" value="1"/>
</dbReference>
<evidence type="ECO:0000256" key="7">
    <source>
        <dbReference type="PIRSR" id="PIRSR006621-2"/>
    </source>
</evidence>
<evidence type="ECO:0000256" key="3">
    <source>
        <dbReference type="ARBA" id="ARBA00022694"/>
    </source>
</evidence>